<protein>
    <submittedName>
        <fullName evidence="2">Uncharacterized protein</fullName>
    </submittedName>
</protein>
<organism evidence="2 3">
    <name type="scientific">Kineococcus endophyticus</name>
    <dbReference type="NCBI Taxonomy" id="1181883"/>
    <lineage>
        <taxon>Bacteria</taxon>
        <taxon>Bacillati</taxon>
        <taxon>Actinomycetota</taxon>
        <taxon>Actinomycetes</taxon>
        <taxon>Kineosporiales</taxon>
        <taxon>Kineosporiaceae</taxon>
        <taxon>Kineococcus</taxon>
    </lineage>
</organism>
<name>A0ABV3P9X5_9ACTN</name>
<proteinExistence type="predicted"/>
<sequence length="101" mass="11336">MFPPDDLTARIRDELSDPTRTGGPLHRLLQDLGWTPPPRPRPRLPTAGDLLDLLARGWSVHEAADRLAVPVDRLREELVALRRDHDCSSTAEVVRRVHGGH</sequence>
<dbReference type="Proteomes" id="UP001555826">
    <property type="component" value="Unassembled WGS sequence"/>
</dbReference>
<comment type="caution">
    <text evidence="2">The sequence shown here is derived from an EMBL/GenBank/DDBJ whole genome shotgun (WGS) entry which is preliminary data.</text>
</comment>
<feature type="region of interest" description="Disordered" evidence="1">
    <location>
        <begin position="1"/>
        <end position="46"/>
    </location>
</feature>
<evidence type="ECO:0000313" key="3">
    <source>
        <dbReference type="Proteomes" id="UP001555826"/>
    </source>
</evidence>
<evidence type="ECO:0000256" key="1">
    <source>
        <dbReference type="SAM" id="MobiDB-lite"/>
    </source>
</evidence>
<accession>A0ABV3P9X5</accession>
<dbReference type="RefSeq" id="WP_367639294.1">
    <property type="nucleotide sequence ID" value="NZ_JBFNQN010000010.1"/>
</dbReference>
<feature type="compositionally biased region" description="Basic and acidic residues" evidence="1">
    <location>
        <begin position="7"/>
        <end position="17"/>
    </location>
</feature>
<gene>
    <name evidence="2" type="ORF">AB1207_15560</name>
</gene>
<evidence type="ECO:0000313" key="2">
    <source>
        <dbReference type="EMBL" id="MEW9266168.1"/>
    </source>
</evidence>
<dbReference type="EMBL" id="JBFNQN010000010">
    <property type="protein sequence ID" value="MEW9266168.1"/>
    <property type="molecule type" value="Genomic_DNA"/>
</dbReference>
<reference evidence="2 3" key="1">
    <citation type="submission" date="2024-07" db="EMBL/GenBank/DDBJ databases">
        <authorList>
            <person name="Thanompreechachai J."/>
            <person name="Duangmal K."/>
        </authorList>
    </citation>
    <scope>NUCLEOTIDE SEQUENCE [LARGE SCALE GENOMIC DNA]</scope>
    <source>
        <strain evidence="2 3">KCTC 19886</strain>
    </source>
</reference>
<keyword evidence="3" id="KW-1185">Reference proteome</keyword>